<feature type="region of interest" description="Disordered" evidence="1">
    <location>
        <begin position="1"/>
        <end position="77"/>
    </location>
</feature>
<dbReference type="PANTHER" id="PTHR47332:SF4">
    <property type="entry name" value="SET DOMAIN-CONTAINING PROTEIN 5"/>
    <property type="match status" value="1"/>
</dbReference>
<keyword evidence="4" id="KW-1185">Reference proteome</keyword>
<evidence type="ECO:0000256" key="1">
    <source>
        <dbReference type="SAM" id="MobiDB-lite"/>
    </source>
</evidence>
<feature type="compositionally biased region" description="Basic and acidic residues" evidence="1">
    <location>
        <begin position="52"/>
        <end position="77"/>
    </location>
</feature>
<proteinExistence type="predicted"/>
<dbReference type="CDD" id="cd20071">
    <property type="entry name" value="SET_SMYD"/>
    <property type="match status" value="1"/>
</dbReference>
<dbReference type="Gene3D" id="2.170.270.10">
    <property type="entry name" value="SET domain"/>
    <property type="match status" value="1"/>
</dbReference>
<reference evidence="3" key="1">
    <citation type="submission" date="2022-08" db="EMBL/GenBank/DDBJ databases">
        <title>A Global Phylogenomic Analysis of the Shiitake Genus Lentinula.</title>
        <authorList>
            <consortium name="DOE Joint Genome Institute"/>
            <person name="Sierra-Patev S."/>
            <person name="Min B."/>
            <person name="Naranjo-Ortiz M."/>
            <person name="Looney B."/>
            <person name="Konkel Z."/>
            <person name="Slot J.C."/>
            <person name="Sakamoto Y."/>
            <person name="Steenwyk J.L."/>
            <person name="Rokas A."/>
            <person name="Carro J."/>
            <person name="Camarero S."/>
            <person name="Ferreira P."/>
            <person name="Molpeceres G."/>
            <person name="Ruiz-Duenas F.J."/>
            <person name="Serrano A."/>
            <person name="Henrissat B."/>
            <person name="Drula E."/>
            <person name="Hughes K.W."/>
            <person name="Mata J.L."/>
            <person name="Ishikawa N.K."/>
            <person name="Vargas-Isla R."/>
            <person name="Ushijima S."/>
            <person name="Smith C.A."/>
            <person name="Ahrendt S."/>
            <person name="Andreopoulos W."/>
            <person name="He G."/>
            <person name="Labutti K."/>
            <person name="Lipzen A."/>
            <person name="Ng V."/>
            <person name="Riley R."/>
            <person name="Sandor L."/>
            <person name="Barry K."/>
            <person name="Martinez A.T."/>
            <person name="Xiao Y."/>
            <person name="Gibbons J.G."/>
            <person name="Terashima K."/>
            <person name="Grigoriev I.V."/>
            <person name="Hibbett D.S."/>
        </authorList>
    </citation>
    <scope>NUCLEOTIDE SEQUENCE</scope>
    <source>
        <strain evidence="3">JLM2183</strain>
    </source>
</reference>
<comment type="caution">
    <text evidence="3">The sequence shown here is derived from an EMBL/GenBank/DDBJ whole genome shotgun (WGS) entry which is preliminary data.</text>
</comment>
<dbReference type="InterPro" id="IPR053185">
    <property type="entry name" value="SET_domain_protein"/>
</dbReference>
<organism evidence="3 4">
    <name type="scientific">Lentinula aciculospora</name>
    <dbReference type="NCBI Taxonomy" id="153920"/>
    <lineage>
        <taxon>Eukaryota</taxon>
        <taxon>Fungi</taxon>
        <taxon>Dikarya</taxon>
        <taxon>Basidiomycota</taxon>
        <taxon>Agaricomycotina</taxon>
        <taxon>Agaricomycetes</taxon>
        <taxon>Agaricomycetidae</taxon>
        <taxon>Agaricales</taxon>
        <taxon>Marasmiineae</taxon>
        <taxon>Omphalotaceae</taxon>
        <taxon>Lentinula</taxon>
    </lineage>
</organism>
<protein>
    <recommendedName>
        <fullName evidence="2">SET domain-containing protein</fullName>
    </recommendedName>
</protein>
<dbReference type="PROSITE" id="PS50280">
    <property type="entry name" value="SET"/>
    <property type="match status" value="1"/>
</dbReference>
<dbReference type="OrthoDB" id="5945798at2759"/>
<feature type="domain" description="SET" evidence="2">
    <location>
        <begin position="171"/>
        <end position="351"/>
    </location>
</feature>
<evidence type="ECO:0000313" key="3">
    <source>
        <dbReference type="EMBL" id="KAJ4476595.1"/>
    </source>
</evidence>
<dbReference type="Pfam" id="PF00856">
    <property type="entry name" value="SET"/>
    <property type="match status" value="1"/>
</dbReference>
<feature type="compositionally biased region" description="Low complexity" evidence="1">
    <location>
        <begin position="36"/>
        <end position="50"/>
    </location>
</feature>
<dbReference type="Proteomes" id="UP001150266">
    <property type="component" value="Unassembled WGS sequence"/>
</dbReference>
<sequence length="508" mass="57098">MKRGFLNSTKGKKAITVQSPHEAPHIEASHVREVNSEPQSPSVPSPSSFPVARKDEKDTNEEAKASKKEQSAEKSHDYKNDQRILHHLGPVPNSPEKSVWTANQIIEDAPSNMLDYEPQELVCTTIPAQLKNATRESNPHGWTECLLTGLMKQTILQTPTFPQPLSQPGHPRHRVGKSSAYKSSILKPLPGLYAIKELNMGNLILSERPVLIVPAMMRVGEVFSEVLSQMHAHDKIAAAMSQWQKALEAVFNRLLMEDQEEFWKLRDIHQKYGKKSIDGIMKTNGFSISGLADPGLKDDLGAYSGVCLVLSQLNHSCRPNVERFWHMPSFSFQLRATRKIAKNEELTISYIDQLEPYAERCKALKLFDIVCSCQSCKKPKIGDRRRAQFLTGTPTTDDFGKWVKDATVSGDHLIKRALVQISLLEDDGLENSPYYQNNLMIIMLCYVALGDGEKAMRWGKKLGKSELCKLGPEVGDQYEKLERSLLCIFLAMEMVLEHSQTLVQFCPG</sequence>
<dbReference type="EMBL" id="JAOTPV010000011">
    <property type="protein sequence ID" value="KAJ4476595.1"/>
    <property type="molecule type" value="Genomic_DNA"/>
</dbReference>
<dbReference type="SMART" id="SM00317">
    <property type="entry name" value="SET"/>
    <property type="match status" value="1"/>
</dbReference>
<dbReference type="InterPro" id="IPR046341">
    <property type="entry name" value="SET_dom_sf"/>
</dbReference>
<dbReference type="PANTHER" id="PTHR47332">
    <property type="entry name" value="SET DOMAIN-CONTAINING PROTEIN 5"/>
    <property type="match status" value="1"/>
</dbReference>
<gene>
    <name evidence="3" type="ORF">J3R30DRAFT_3487688</name>
</gene>
<accession>A0A9W9DLW5</accession>
<dbReference type="SUPFAM" id="SSF82199">
    <property type="entry name" value="SET domain"/>
    <property type="match status" value="1"/>
</dbReference>
<dbReference type="AlphaFoldDB" id="A0A9W9DLW5"/>
<evidence type="ECO:0000313" key="4">
    <source>
        <dbReference type="Proteomes" id="UP001150266"/>
    </source>
</evidence>
<feature type="compositionally biased region" description="Basic and acidic residues" evidence="1">
    <location>
        <begin position="22"/>
        <end position="35"/>
    </location>
</feature>
<evidence type="ECO:0000259" key="2">
    <source>
        <dbReference type="PROSITE" id="PS50280"/>
    </source>
</evidence>
<name>A0A9W9DLW5_9AGAR</name>
<dbReference type="InterPro" id="IPR001214">
    <property type="entry name" value="SET_dom"/>
</dbReference>